<dbReference type="EMBL" id="REFV01000002">
    <property type="protein sequence ID" value="RMB63272.1"/>
    <property type="molecule type" value="Genomic_DNA"/>
</dbReference>
<gene>
    <name evidence="1" type="ORF">EAX61_02430</name>
</gene>
<name>A0A3M0GKU2_9FLAO</name>
<evidence type="ECO:0000313" key="1">
    <source>
        <dbReference type="EMBL" id="RMB63272.1"/>
    </source>
</evidence>
<dbReference type="AlphaFoldDB" id="A0A3M0GKU2"/>
<sequence>MNTLKLIFILFISISMSQCGSSQQAPLEVPFNGGNSYYETWIAGVQGGGSGVNLFLDFKNVPEDVILKEAYFQEMRATITLENGQYVARFKTALNNARDIVMSKDPVEEMVNTPSSKEMFKFPLEENEAGITYMQNGALRYAKIANITFKESKPLPSQRPQNGMDRGQE</sequence>
<dbReference type="Proteomes" id="UP000281985">
    <property type="component" value="Unassembled WGS sequence"/>
</dbReference>
<organism evidence="1 2">
    <name type="scientific">Dokdonia sinensis</name>
    <dbReference type="NCBI Taxonomy" id="2479847"/>
    <lineage>
        <taxon>Bacteria</taxon>
        <taxon>Pseudomonadati</taxon>
        <taxon>Bacteroidota</taxon>
        <taxon>Flavobacteriia</taxon>
        <taxon>Flavobacteriales</taxon>
        <taxon>Flavobacteriaceae</taxon>
        <taxon>Dokdonia</taxon>
    </lineage>
</organism>
<dbReference type="RefSeq" id="WP_121916074.1">
    <property type="nucleotide sequence ID" value="NZ_REFV01000002.1"/>
</dbReference>
<reference evidence="1 2" key="1">
    <citation type="submission" date="2018-10" db="EMBL/GenBank/DDBJ databases">
        <title>Dokdonia luteus sp. nov., isolated from sea water.</title>
        <authorList>
            <person name="Zhou L.Y."/>
            <person name="Du Z.J."/>
        </authorList>
    </citation>
    <scope>NUCLEOTIDE SEQUENCE [LARGE SCALE GENOMIC DNA]</scope>
    <source>
        <strain evidence="1 2">SH27</strain>
    </source>
</reference>
<protein>
    <submittedName>
        <fullName evidence="1">Uncharacterized protein</fullName>
    </submittedName>
</protein>
<proteinExistence type="predicted"/>
<keyword evidence="2" id="KW-1185">Reference proteome</keyword>
<dbReference type="OrthoDB" id="1364277at2"/>
<comment type="caution">
    <text evidence="1">The sequence shown here is derived from an EMBL/GenBank/DDBJ whole genome shotgun (WGS) entry which is preliminary data.</text>
</comment>
<evidence type="ECO:0000313" key="2">
    <source>
        <dbReference type="Proteomes" id="UP000281985"/>
    </source>
</evidence>
<accession>A0A3M0GKU2</accession>